<evidence type="ECO:0000313" key="2">
    <source>
        <dbReference type="Proteomes" id="UP001206236"/>
    </source>
</evidence>
<dbReference type="Pfam" id="PF13306">
    <property type="entry name" value="LRR_5"/>
    <property type="match status" value="2"/>
</dbReference>
<protein>
    <submittedName>
        <fullName evidence="1">Leucine-rich repeat domain-containing protein</fullName>
    </submittedName>
</protein>
<gene>
    <name evidence="1" type="ORF">NE632_09880</name>
</gene>
<dbReference type="Gene3D" id="3.80.10.10">
    <property type="entry name" value="Ribonuclease Inhibitor"/>
    <property type="match status" value="2"/>
</dbReference>
<proteinExistence type="predicted"/>
<name>A0AAW5KJ53_9FIRM</name>
<dbReference type="EMBL" id="JANGCN010000022">
    <property type="protein sequence ID" value="MCQ5153614.1"/>
    <property type="molecule type" value="Genomic_DNA"/>
</dbReference>
<dbReference type="RefSeq" id="WP_256322247.1">
    <property type="nucleotide sequence ID" value="NZ_JANGCN010000022.1"/>
</dbReference>
<reference evidence="1" key="1">
    <citation type="submission" date="2022-06" db="EMBL/GenBank/DDBJ databases">
        <title>Isolation of gut microbiota from human fecal samples.</title>
        <authorList>
            <person name="Pamer E.G."/>
            <person name="Barat B."/>
            <person name="Waligurski E."/>
            <person name="Medina S."/>
            <person name="Paddock L."/>
            <person name="Mostad J."/>
        </authorList>
    </citation>
    <scope>NUCLEOTIDE SEQUENCE</scope>
    <source>
        <strain evidence="1">DFI.5.57</strain>
    </source>
</reference>
<dbReference type="AlphaFoldDB" id="A0AAW5KJ53"/>
<dbReference type="Proteomes" id="UP001206236">
    <property type="component" value="Unassembled WGS sequence"/>
</dbReference>
<feature type="non-terminal residue" evidence="1">
    <location>
        <position position="781"/>
    </location>
</feature>
<dbReference type="PANTHER" id="PTHR45661">
    <property type="entry name" value="SURFACE ANTIGEN"/>
    <property type="match status" value="1"/>
</dbReference>
<comment type="caution">
    <text evidence="1">The sequence shown here is derived from an EMBL/GenBank/DDBJ whole genome shotgun (WGS) entry which is preliminary data.</text>
</comment>
<accession>A0AAW5KJ53</accession>
<dbReference type="PANTHER" id="PTHR45661:SF3">
    <property type="entry name" value="IG-LIKE DOMAIN-CONTAINING PROTEIN"/>
    <property type="match status" value="1"/>
</dbReference>
<dbReference type="SUPFAM" id="SSF52058">
    <property type="entry name" value="L domain-like"/>
    <property type="match status" value="1"/>
</dbReference>
<sequence length="781" mass="87374">MKIMAFATALTLALGALTLPFSESGYNFAYKAAASAQAGTNDFKYDSADIFTADSLLDRAILPDGERIFDHDPILAYTPTTRDWLFKQTAEEVVDNSWLISADTLWLNAEKAFSFEFVGEDSVFTRQQFVYETIIMDYLTYQYQSDEFKSDIEKSTTKFMYKIEKKVLDNEILSDEAFDNKIKGMSKEDAADFAKEQNYLKRFNEVNVSAYDSLIDGAETAKDYFKKLSKLMALQEASTTRLDFLQKIKDNTDDKALIKAIDDITAKYNDELSNVVWNEFLQTGMETFNGVVWDSIKDFFKKQFKIEIPGFSNIKLGMAGIDWAFNEKGMAESRIQLTILYIIHADVMQTYIDMRDSYINSGTEESAQEFVNAYSQYLAFIAYSSGITKEYLGETLIDGAYNSIKNLFSSTNQTAYNDYCSALNSEISICQTLDKYVGLAKDFYNKMSGYNASEDTKVPESAAIGTRFTSGYLTYEVTAKGEVEVHDCNNSADSVNIPKIVSYDGYDYYVTSIGDKTFEYCTDITDITMPDSITSIGDEAFYDCKSLTSIIIPDGVVCIDSKAFWYCDSLKSIIIPKSVESINDDAFGSSFESITVISNKVSLNYYTFNCFNLKEIVINEDNPNYCSVDGVLYNKEKTKLIKCPRKKKSINILNTTQVIGKYAFSGCSELSNIIIPNNVTNIEEAAFSNCEGLTAINIPNSIKTIGFGAFDGCNKLLTIDIPNSVESIGGRAFRDCESLNKITIPNSVKTIGNDAFENCSGLLAINIPNSVDSIGEYAFRN</sequence>
<dbReference type="InterPro" id="IPR032675">
    <property type="entry name" value="LRR_dom_sf"/>
</dbReference>
<organism evidence="1 2">
    <name type="scientific">Ruminococcus bicirculans</name>
    <name type="common">ex Wegman et al. 2014</name>
    <dbReference type="NCBI Taxonomy" id="1160721"/>
    <lineage>
        <taxon>Bacteria</taxon>
        <taxon>Bacillati</taxon>
        <taxon>Bacillota</taxon>
        <taxon>Clostridia</taxon>
        <taxon>Eubacteriales</taxon>
        <taxon>Oscillospiraceae</taxon>
        <taxon>Ruminococcus</taxon>
    </lineage>
</organism>
<dbReference type="InterPro" id="IPR026906">
    <property type="entry name" value="LRR_5"/>
</dbReference>
<evidence type="ECO:0000313" key="1">
    <source>
        <dbReference type="EMBL" id="MCQ5153614.1"/>
    </source>
</evidence>
<dbReference type="InterPro" id="IPR053139">
    <property type="entry name" value="Surface_bspA-like"/>
</dbReference>